<proteinExistence type="predicted"/>
<feature type="region of interest" description="Disordered" evidence="1">
    <location>
        <begin position="89"/>
        <end position="118"/>
    </location>
</feature>
<reference evidence="2" key="1">
    <citation type="submission" date="2023-03" db="EMBL/GenBank/DDBJ databases">
        <title>Massive genome expansion in bonnet fungi (Mycena s.s.) driven by repeated elements and novel gene families across ecological guilds.</title>
        <authorList>
            <consortium name="Lawrence Berkeley National Laboratory"/>
            <person name="Harder C.B."/>
            <person name="Miyauchi S."/>
            <person name="Viragh M."/>
            <person name="Kuo A."/>
            <person name="Thoen E."/>
            <person name="Andreopoulos B."/>
            <person name="Lu D."/>
            <person name="Skrede I."/>
            <person name="Drula E."/>
            <person name="Henrissat B."/>
            <person name="Morin E."/>
            <person name="Kohler A."/>
            <person name="Barry K."/>
            <person name="LaButti K."/>
            <person name="Morin E."/>
            <person name="Salamov A."/>
            <person name="Lipzen A."/>
            <person name="Mereny Z."/>
            <person name="Hegedus B."/>
            <person name="Baldrian P."/>
            <person name="Stursova M."/>
            <person name="Weitz H."/>
            <person name="Taylor A."/>
            <person name="Grigoriev I.V."/>
            <person name="Nagy L.G."/>
            <person name="Martin F."/>
            <person name="Kauserud H."/>
        </authorList>
    </citation>
    <scope>NUCLEOTIDE SEQUENCE</scope>
    <source>
        <strain evidence="2">CBHHK182m</strain>
    </source>
</reference>
<evidence type="ECO:0000256" key="1">
    <source>
        <dbReference type="SAM" id="MobiDB-lite"/>
    </source>
</evidence>
<keyword evidence="3" id="KW-1185">Reference proteome</keyword>
<feature type="compositionally biased region" description="Polar residues" evidence="1">
    <location>
        <begin position="102"/>
        <end position="118"/>
    </location>
</feature>
<evidence type="ECO:0000313" key="3">
    <source>
        <dbReference type="Proteomes" id="UP001215598"/>
    </source>
</evidence>
<gene>
    <name evidence="2" type="ORF">B0H16DRAFT_1775892</name>
</gene>
<organism evidence="2 3">
    <name type="scientific">Mycena metata</name>
    <dbReference type="NCBI Taxonomy" id="1033252"/>
    <lineage>
        <taxon>Eukaryota</taxon>
        <taxon>Fungi</taxon>
        <taxon>Dikarya</taxon>
        <taxon>Basidiomycota</taxon>
        <taxon>Agaricomycotina</taxon>
        <taxon>Agaricomycetes</taxon>
        <taxon>Agaricomycetidae</taxon>
        <taxon>Agaricales</taxon>
        <taxon>Marasmiineae</taxon>
        <taxon>Mycenaceae</taxon>
        <taxon>Mycena</taxon>
    </lineage>
</organism>
<feature type="compositionally biased region" description="Basic residues" evidence="1">
    <location>
        <begin position="531"/>
        <end position="546"/>
    </location>
</feature>
<dbReference type="Proteomes" id="UP001215598">
    <property type="component" value="Unassembled WGS sequence"/>
</dbReference>
<comment type="caution">
    <text evidence="2">The sequence shown here is derived from an EMBL/GenBank/DDBJ whole genome shotgun (WGS) entry which is preliminary data.</text>
</comment>
<evidence type="ECO:0000313" key="2">
    <source>
        <dbReference type="EMBL" id="KAJ7729457.1"/>
    </source>
</evidence>
<dbReference type="EMBL" id="JARKIB010000165">
    <property type="protein sequence ID" value="KAJ7729457.1"/>
    <property type="molecule type" value="Genomic_DNA"/>
</dbReference>
<dbReference type="AlphaFoldDB" id="A0AAD7HVS7"/>
<feature type="compositionally biased region" description="Basic residues" evidence="1">
    <location>
        <begin position="570"/>
        <end position="589"/>
    </location>
</feature>
<accession>A0AAD7HVS7</accession>
<name>A0AAD7HVS7_9AGAR</name>
<feature type="region of interest" description="Disordered" evidence="1">
    <location>
        <begin position="525"/>
        <end position="589"/>
    </location>
</feature>
<protein>
    <submittedName>
        <fullName evidence="2">Uncharacterized protein</fullName>
    </submittedName>
</protein>
<sequence>MSQRRLNRTCGKSKFTIFVLGLGRCSIPMVVTENTLIDDIYSQLSYLKLVPTIKHPNLYFLASGRTVPWRDSLWELNLGPDSQLDLRISVPGGASETRGSPEVSSSKTPCKPSGSGSNSVIVVESDHEPAFDPKEWIGTGKLYRDIPSYVADVYRAVREIPSTLVRKLPNRDLPVESRTSLSLRPTFTPIFEADDDNEASEPARTSKQADELLAQDTVRFGFTPTPVEEPHDDSPAGSKLSVSQAMEHAAHHIVTEQFLSDEAEKVEAELVAIEEHLEKHPEAVKILVAQRDRHCTATEVHSEKARLPDVDARYEAVQPSEGLRTDTAFQKARYRRWIASGPPGEWQIGVNLRAALTEINVPDVQFRGVTSITLMRIGSWVMMRTARRLYLGKVLGIYRYGSVSDKHESFTDAETVQGLSYLSLEVYKQTGLGRNLFQHVSFAHPSAAGRNGLPLFTHAPISELVYLLSGASVTESGGEGLFNLNGGDNGWEIWNRLCHEEILKVMKVPTAPGVEYVYNEDDYEKPMEGTKKRRAKPPRGAVKKQKVTGEKDKPQRKKKAETAPTTARKATVKRVRAQQKSGGAKKAKK</sequence>